<accession>A0A0C3GNQ1</accession>
<dbReference type="EMBL" id="KN832881">
    <property type="protein sequence ID" value="KIM97635.1"/>
    <property type="molecule type" value="Genomic_DNA"/>
</dbReference>
<sequence length="259" mass="29585">MPSIMQEASISPSCGKKRRREELSTPVEVQKMFSSPQLQRYSHIIEPTTILNSEFNNKGTFNRRLLIPRAGRHDLKRQRVDTSERVEESPFFTREPPTSDLDRPQTKQTCDSSERAVAVRRLKVDLSPCHICRRKPTLKSELDAFANCEACRERTCYICIRECLGFGVEQRAVEDQDSSVLTFSFNGTEDGMDLGGTSTFDCASRDGTLEFGSNLDAVWKRDQREKFAVLDAWELRGLVDIEEGREEYSRIFIPEATSN</sequence>
<feature type="region of interest" description="Disordered" evidence="1">
    <location>
        <begin position="1"/>
        <end position="24"/>
    </location>
</feature>
<evidence type="ECO:0000256" key="1">
    <source>
        <dbReference type="SAM" id="MobiDB-lite"/>
    </source>
</evidence>
<name>A0A0C3GNQ1_OIDMZ</name>
<reference evidence="2 3" key="1">
    <citation type="submission" date="2014-04" db="EMBL/GenBank/DDBJ databases">
        <authorList>
            <consortium name="DOE Joint Genome Institute"/>
            <person name="Kuo A."/>
            <person name="Martino E."/>
            <person name="Perotto S."/>
            <person name="Kohler A."/>
            <person name="Nagy L.G."/>
            <person name="Floudas D."/>
            <person name="Copeland A."/>
            <person name="Barry K.W."/>
            <person name="Cichocki N."/>
            <person name="Veneault-Fourrey C."/>
            <person name="LaButti K."/>
            <person name="Lindquist E.A."/>
            <person name="Lipzen A."/>
            <person name="Lundell T."/>
            <person name="Morin E."/>
            <person name="Murat C."/>
            <person name="Sun H."/>
            <person name="Tunlid A."/>
            <person name="Henrissat B."/>
            <person name="Grigoriev I.V."/>
            <person name="Hibbett D.S."/>
            <person name="Martin F."/>
            <person name="Nordberg H.P."/>
            <person name="Cantor M.N."/>
            <person name="Hua S.X."/>
        </authorList>
    </citation>
    <scope>NUCLEOTIDE SEQUENCE [LARGE SCALE GENOMIC DNA]</scope>
    <source>
        <strain evidence="2 3">Zn</strain>
    </source>
</reference>
<keyword evidence="3" id="KW-1185">Reference proteome</keyword>
<proteinExistence type="predicted"/>
<gene>
    <name evidence="2" type="ORF">OIDMADRAFT_147181</name>
</gene>
<protein>
    <submittedName>
        <fullName evidence="2">Uncharacterized protein</fullName>
    </submittedName>
</protein>
<evidence type="ECO:0000313" key="3">
    <source>
        <dbReference type="Proteomes" id="UP000054321"/>
    </source>
</evidence>
<feature type="compositionally biased region" description="Basic and acidic residues" evidence="1">
    <location>
        <begin position="76"/>
        <end position="88"/>
    </location>
</feature>
<reference evidence="3" key="2">
    <citation type="submission" date="2015-01" db="EMBL/GenBank/DDBJ databases">
        <title>Evolutionary Origins and Diversification of the Mycorrhizal Mutualists.</title>
        <authorList>
            <consortium name="DOE Joint Genome Institute"/>
            <consortium name="Mycorrhizal Genomics Consortium"/>
            <person name="Kohler A."/>
            <person name="Kuo A."/>
            <person name="Nagy L.G."/>
            <person name="Floudas D."/>
            <person name="Copeland A."/>
            <person name="Barry K.W."/>
            <person name="Cichocki N."/>
            <person name="Veneault-Fourrey C."/>
            <person name="LaButti K."/>
            <person name="Lindquist E.A."/>
            <person name="Lipzen A."/>
            <person name="Lundell T."/>
            <person name="Morin E."/>
            <person name="Murat C."/>
            <person name="Riley R."/>
            <person name="Ohm R."/>
            <person name="Sun H."/>
            <person name="Tunlid A."/>
            <person name="Henrissat B."/>
            <person name="Grigoriev I.V."/>
            <person name="Hibbett D.S."/>
            <person name="Martin F."/>
        </authorList>
    </citation>
    <scope>NUCLEOTIDE SEQUENCE [LARGE SCALE GENOMIC DNA]</scope>
    <source>
        <strain evidence="3">Zn</strain>
    </source>
</reference>
<dbReference type="AlphaFoldDB" id="A0A0C3GNQ1"/>
<feature type="compositionally biased region" description="Polar residues" evidence="1">
    <location>
        <begin position="1"/>
        <end position="12"/>
    </location>
</feature>
<evidence type="ECO:0000313" key="2">
    <source>
        <dbReference type="EMBL" id="KIM97635.1"/>
    </source>
</evidence>
<dbReference type="OrthoDB" id="5377226at2759"/>
<dbReference type="Proteomes" id="UP000054321">
    <property type="component" value="Unassembled WGS sequence"/>
</dbReference>
<feature type="region of interest" description="Disordered" evidence="1">
    <location>
        <begin position="76"/>
        <end position="109"/>
    </location>
</feature>
<dbReference type="InParanoid" id="A0A0C3GNQ1"/>
<organism evidence="2 3">
    <name type="scientific">Oidiodendron maius (strain Zn)</name>
    <dbReference type="NCBI Taxonomy" id="913774"/>
    <lineage>
        <taxon>Eukaryota</taxon>
        <taxon>Fungi</taxon>
        <taxon>Dikarya</taxon>
        <taxon>Ascomycota</taxon>
        <taxon>Pezizomycotina</taxon>
        <taxon>Leotiomycetes</taxon>
        <taxon>Leotiomycetes incertae sedis</taxon>
        <taxon>Myxotrichaceae</taxon>
        <taxon>Oidiodendron</taxon>
    </lineage>
</organism>
<dbReference type="HOGENOM" id="CLU_1073998_0_0_1"/>